<reference evidence="8 9" key="1">
    <citation type="submission" date="2019-01" db="EMBL/GenBank/DDBJ databases">
        <title>Sequencing of cultivated peanut Arachis hypogaea provides insights into genome evolution and oil improvement.</title>
        <authorList>
            <person name="Chen X."/>
        </authorList>
    </citation>
    <scope>NUCLEOTIDE SEQUENCE [LARGE SCALE GENOMIC DNA]</scope>
    <source>
        <strain evidence="9">cv. Fuhuasheng</strain>
        <tissue evidence="8">Leaves</tissue>
    </source>
</reference>
<dbReference type="InterPro" id="IPR017884">
    <property type="entry name" value="SANT_dom"/>
</dbReference>
<feature type="domain" description="SANT" evidence="6">
    <location>
        <begin position="60"/>
        <end position="107"/>
    </location>
</feature>
<comment type="caution">
    <text evidence="8">The sequence shown here is derived from an EMBL/GenBank/DDBJ whole genome shotgun (WGS) entry which is preliminary data.</text>
</comment>
<sequence>MEAMALAADMAVPMDITLPSSTMSGARREQNRHTNSTIIQPETLPVASSDNNKRRQTVHWTLQEHKLFLKGYEELGKQWSRISSEYVKTRTYAQVVSHSQKFFERQEKRARGENLRRKSILDITDYRTIT</sequence>
<evidence type="ECO:0000256" key="3">
    <source>
        <dbReference type="ARBA" id="ARBA00023163"/>
    </source>
</evidence>
<name>A0A444WPD5_ARAHY</name>
<accession>A0A444WPD5</accession>
<dbReference type="NCBIfam" id="TIGR01557">
    <property type="entry name" value="myb_SHAQKYF"/>
    <property type="match status" value="1"/>
</dbReference>
<evidence type="ECO:0000256" key="4">
    <source>
        <dbReference type="ARBA" id="ARBA00023242"/>
    </source>
</evidence>
<dbReference type="PANTHER" id="PTHR44042">
    <property type="entry name" value="DUPLICATED HOMEODOMAIN-LIKE SUPERFAMILY PROTEIN-RELATED"/>
    <property type="match status" value="1"/>
</dbReference>
<evidence type="ECO:0000259" key="7">
    <source>
        <dbReference type="PROSITE" id="PS51294"/>
    </source>
</evidence>
<dbReference type="AlphaFoldDB" id="A0A444WPD5"/>
<dbReference type="GO" id="GO:0005634">
    <property type="term" value="C:nucleus"/>
    <property type="evidence" value="ECO:0007669"/>
    <property type="project" value="UniProtKB-SubCell"/>
</dbReference>
<proteinExistence type="predicted"/>
<evidence type="ECO:0000313" key="9">
    <source>
        <dbReference type="Proteomes" id="UP000289738"/>
    </source>
</evidence>
<dbReference type="InterPro" id="IPR006447">
    <property type="entry name" value="Myb_dom_plants"/>
</dbReference>
<keyword evidence="4" id="KW-0539">Nucleus</keyword>
<evidence type="ECO:0000256" key="5">
    <source>
        <dbReference type="SAM" id="MobiDB-lite"/>
    </source>
</evidence>
<dbReference type="SMART" id="SM00717">
    <property type="entry name" value="SANT"/>
    <property type="match status" value="1"/>
</dbReference>
<dbReference type="Gene3D" id="1.10.10.60">
    <property type="entry name" value="Homeodomain-like"/>
    <property type="match status" value="1"/>
</dbReference>
<gene>
    <name evidence="8" type="ORF">Ahy_Scaffold8g108551</name>
</gene>
<feature type="compositionally biased region" description="Polar residues" evidence="5">
    <location>
        <begin position="33"/>
        <end position="50"/>
    </location>
</feature>
<dbReference type="PANTHER" id="PTHR44042:SF67">
    <property type="entry name" value="MYB-LIKE PROTEIN I"/>
    <property type="match status" value="1"/>
</dbReference>
<feature type="domain" description="HTH myb-type" evidence="7">
    <location>
        <begin position="52"/>
        <end position="107"/>
    </location>
</feature>
<dbReference type="PROSITE" id="PS51293">
    <property type="entry name" value="SANT"/>
    <property type="match status" value="1"/>
</dbReference>
<dbReference type="InterPro" id="IPR009057">
    <property type="entry name" value="Homeodomain-like_sf"/>
</dbReference>
<organism evidence="8 9">
    <name type="scientific">Arachis hypogaea</name>
    <name type="common">Peanut</name>
    <dbReference type="NCBI Taxonomy" id="3818"/>
    <lineage>
        <taxon>Eukaryota</taxon>
        <taxon>Viridiplantae</taxon>
        <taxon>Streptophyta</taxon>
        <taxon>Embryophyta</taxon>
        <taxon>Tracheophyta</taxon>
        <taxon>Spermatophyta</taxon>
        <taxon>Magnoliopsida</taxon>
        <taxon>eudicotyledons</taxon>
        <taxon>Gunneridae</taxon>
        <taxon>Pentapetalae</taxon>
        <taxon>rosids</taxon>
        <taxon>fabids</taxon>
        <taxon>Fabales</taxon>
        <taxon>Fabaceae</taxon>
        <taxon>Papilionoideae</taxon>
        <taxon>50 kb inversion clade</taxon>
        <taxon>dalbergioids sensu lato</taxon>
        <taxon>Dalbergieae</taxon>
        <taxon>Pterocarpus clade</taxon>
        <taxon>Arachis</taxon>
    </lineage>
</organism>
<keyword evidence="3" id="KW-0804">Transcription</keyword>
<feature type="region of interest" description="Disordered" evidence="5">
    <location>
        <begin position="23"/>
        <end position="52"/>
    </location>
</feature>
<keyword evidence="2" id="KW-0805">Transcription regulation</keyword>
<evidence type="ECO:0000256" key="2">
    <source>
        <dbReference type="ARBA" id="ARBA00023015"/>
    </source>
</evidence>
<dbReference type="PROSITE" id="PS51294">
    <property type="entry name" value="HTH_MYB"/>
    <property type="match status" value="1"/>
</dbReference>
<comment type="subcellular location">
    <subcellularLocation>
        <location evidence="1">Nucleus</location>
    </subcellularLocation>
</comment>
<protein>
    <submittedName>
        <fullName evidence="8">Uncharacterized protein</fullName>
    </submittedName>
</protein>
<dbReference type="InterPro" id="IPR001005">
    <property type="entry name" value="SANT/Myb"/>
</dbReference>
<evidence type="ECO:0000259" key="6">
    <source>
        <dbReference type="PROSITE" id="PS51293"/>
    </source>
</evidence>
<dbReference type="Pfam" id="PF00249">
    <property type="entry name" value="Myb_DNA-binding"/>
    <property type="match status" value="1"/>
</dbReference>
<keyword evidence="9" id="KW-1185">Reference proteome</keyword>
<dbReference type="SUPFAM" id="SSF46689">
    <property type="entry name" value="Homeodomain-like"/>
    <property type="match status" value="1"/>
</dbReference>
<evidence type="ECO:0000256" key="1">
    <source>
        <dbReference type="ARBA" id="ARBA00004123"/>
    </source>
</evidence>
<dbReference type="EMBL" id="SDMP01000028">
    <property type="protein sequence ID" value="RYQ79062.1"/>
    <property type="molecule type" value="Genomic_DNA"/>
</dbReference>
<dbReference type="Proteomes" id="UP000289738">
    <property type="component" value="Unassembled WGS sequence"/>
</dbReference>
<evidence type="ECO:0000313" key="8">
    <source>
        <dbReference type="EMBL" id="RYQ79062.1"/>
    </source>
</evidence>
<dbReference type="GO" id="GO:0003677">
    <property type="term" value="F:DNA binding"/>
    <property type="evidence" value="ECO:0007669"/>
    <property type="project" value="InterPro"/>
</dbReference>
<dbReference type="InterPro" id="IPR017930">
    <property type="entry name" value="Myb_dom"/>
</dbReference>